<keyword evidence="2 4" id="KW-0560">Oxidoreductase</keyword>
<keyword evidence="5" id="KW-1185">Reference proteome</keyword>
<dbReference type="PANTHER" id="PTHR48107:SF7">
    <property type="entry name" value="RE15974P"/>
    <property type="match status" value="1"/>
</dbReference>
<dbReference type="PRINTS" id="PR00080">
    <property type="entry name" value="SDRFAMILY"/>
</dbReference>
<dbReference type="Gene3D" id="3.40.50.720">
    <property type="entry name" value="NAD(P)-binding Rossmann-like Domain"/>
    <property type="match status" value="1"/>
</dbReference>
<dbReference type="RefSeq" id="WP_307269793.1">
    <property type="nucleotide sequence ID" value="NZ_JAUSVX010000002.1"/>
</dbReference>
<dbReference type="InterPro" id="IPR057326">
    <property type="entry name" value="KR_dom"/>
</dbReference>
<name>A0ABU0J2M2_9HYPH</name>
<dbReference type="SUPFAM" id="SSF51735">
    <property type="entry name" value="NAD(P)-binding Rossmann-fold domains"/>
    <property type="match status" value="1"/>
</dbReference>
<evidence type="ECO:0000259" key="3">
    <source>
        <dbReference type="SMART" id="SM00822"/>
    </source>
</evidence>
<dbReference type="EMBL" id="JAUSVX010000002">
    <property type="protein sequence ID" value="MDQ0468502.1"/>
    <property type="molecule type" value="Genomic_DNA"/>
</dbReference>
<organism evidence="4 5">
    <name type="scientific">Labrys wisconsinensis</name>
    <dbReference type="NCBI Taxonomy" id="425677"/>
    <lineage>
        <taxon>Bacteria</taxon>
        <taxon>Pseudomonadati</taxon>
        <taxon>Pseudomonadota</taxon>
        <taxon>Alphaproteobacteria</taxon>
        <taxon>Hyphomicrobiales</taxon>
        <taxon>Xanthobacteraceae</taxon>
        <taxon>Labrys</taxon>
    </lineage>
</organism>
<dbReference type="InterPro" id="IPR020904">
    <property type="entry name" value="Sc_DH/Rdtase_CS"/>
</dbReference>
<accession>A0ABU0J2M2</accession>
<evidence type="ECO:0000256" key="1">
    <source>
        <dbReference type="ARBA" id="ARBA00006484"/>
    </source>
</evidence>
<evidence type="ECO:0000313" key="5">
    <source>
        <dbReference type="Proteomes" id="UP001242480"/>
    </source>
</evidence>
<dbReference type="PROSITE" id="PS00061">
    <property type="entry name" value="ADH_SHORT"/>
    <property type="match status" value="1"/>
</dbReference>
<evidence type="ECO:0000256" key="2">
    <source>
        <dbReference type="ARBA" id="ARBA00023002"/>
    </source>
</evidence>
<dbReference type="PRINTS" id="PR00081">
    <property type="entry name" value="GDHRDH"/>
</dbReference>
<proteinExistence type="inferred from homology"/>
<feature type="domain" description="Ketoreductase" evidence="3">
    <location>
        <begin position="8"/>
        <end position="186"/>
    </location>
</feature>
<reference evidence="4 5" key="1">
    <citation type="submission" date="2023-07" db="EMBL/GenBank/DDBJ databases">
        <title>Genomic Encyclopedia of Type Strains, Phase IV (KMG-IV): sequencing the most valuable type-strain genomes for metagenomic binning, comparative biology and taxonomic classification.</title>
        <authorList>
            <person name="Goeker M."/>
        </authorList>
    </citation>
    <scope>NUCLEOTIDE SEQUENCE [LARGE SCALE GENOMIC DNA]</scope>
    <source>
        <strain evidence="4 5">DSM 19619</strain>
    </source>
</reference>
<dbReference type="EC" id="1.1.1.100" evidence="4"/>
<comment type="caution">
    <text evidence="4">The sequence shown here is derived from an EMBL/GenBank/DDBJ whole genome shotgun (WGS) entry which is preliminary data.</text>
</comment>
<dbReference type="Proteomes" id="UP001242480">
    <property type="component" value="Unassembled WGS sequence"/>
</dbReference>
<dbReference type="InterPro" id="IPR002347">
    <property type="entry name" value="SDR_fam"/>
</dbReference>
<dbReference type="SMART" id="SM00822">
    <property type="entry name" value="PKS_KR"/>
    <property type="match status" value="1"/>
</dbReference>
<evidence type="ECO:0000313" key="4">
    <source>
        <dbReference type="EMBL" id="MDQ0468502.1"/>
    </source>
</evidence>
<sequence>MSDHQDSRVAIVTGASRGIGAAVAQRLAGEGIAVIVNYARGAQAAAAIVEAIEKAGGRALAVQADLADAASAAALFDAAERMFGGADILVNNAGILSLAPIAETADAAFEQTLAVNLTAVFRLLREGARRLRTGGRIVNFSSSVVGLRPPRYGAYAASKAAVEALTHVLAKEVAARGITVNAVAPGPVETELFLADKTEDQVRAIAAMNPFGRLGRPEEIAAAVAFLVSADAGWVNGQVLRANGGMI</sequence>
<gene>
    <name evidence="4" type="ORF">QO011_001502</name>
</gene>
<dbReference type="InterPro" id="IPR036291">
    <property type="entry name" value="NAD(P)-bd_dom_sf"/>
</dbReference>
<dbReference type="Pfam" id="PF13561">
    <property type="entry name" value="adh_short_C2"/>
    <property type="match status" value="1"/>
</dbReference>
<dbReference type="GO" id="GO:0004316">
    <property type="term" value="F:3-oxoacyl-[acyl-carrier-protein] reductase (NADPH) activity"/>
    <property type="evidence" value="ECO:0007669"/>
    <property type="project" value="UniProtKB-EC"/>
</dbReference>
<dbReference type="PANTHER" id="PTHR48107">
    <property type="entry name" value="NADPH-DEPENDENT ALDEHYDE REDUCTASE-LIKE PROTEIN, CHLOROPLASTIC-RELATED"/>
    <property type="match status" value="1"/>
</dbReference>
<protein>
    <submittedName>
        <fullName evidence="4">3-oxoacyl-[acyl-carrier protein] reductase</fullName>
        <ecNumber evidence="4">1.1.1.100</ecNumber>
    </submittedName>
</protein>
<comment type="similarity">
    <text evidence="1">Belongs to the short-chain dehydrogenases/reductases (SDR) family.</text>
</comment>